<dbReference type="GO" id="GO:0043137">
    <property type="term" value="P:DNA replication, removal of RNA primer"/>
    <property type="evidence" value="ECO:0007669"/>
    <property type="project" value="TreeGrafter"/>
</dbReference>
<dbReference type="InterPro" id="IPR024567">
    <property type="entry name" value="RNase_HII/HIII_dom"/>
</dbReference>
<dbReference type="GO" id="GO:0005737">
    <property type="term" value="C:cytoplasm"/>
    <property type="evidence" value="ECO:0007669"/>
    <property type="project" value="UniProtKB-SubCell"/>
</dbReference>
<evidence type="ECO:0000256" key="4">
    <source>
        <dbReference type="ARBA" id="ARBA00004496"/>
    </source>
</evidence>
<reference evidence="18 19" key="1">
    <citation type="submission" date="2018-08" db="EMBL/GenBank/DDBJ databases">
        <title>Genome analysis of the thermophilic bacterium of the candidate phylum Aminicenantes from deep subsurface aquifer revealed its physiology and ecological role.</title>
        <authorList>
            <person name="Kadnikov V.V."/>
            <person name="Mardanov A.V."/>
            <person name="Beletsky A.V."/>
            <person name="Karnachuk O.V."/>
            <person name="Ravin N.V."/>
        </authorList>
    </citation>
    <scope>NUCLEOTIDE SEQUENCE [LARGE SCALE GENOMIC DNA]</scope>
    <source>
        <strain evidence="18">BY38</strain>
    </source>
</reference>
<comment type="cofactor">
    <cofactor evidence="14 15">
        <name>Mn(2+)</name>
        <dbReference type="ChEBI" id="CHEBI:29035"/>
    </cofactor>
    <cofactor evidence="14 15">
        <name>Mg(2+)</name>
        <dbReference type="ChEBI" id="CHEBI:18420"/>
    </cofactor>
    <text evidence="14 15">Manganese or magnesium. Binds 1 divalent metal ion per monomer in the absence of substrate. May bind a second metal ion after substrate binding.</text>
</comment>
<dbReference type="PROSITE" id="PS51975">
    <property type="entry name" value="RNASE_H_2"/>
    <property type="match status" value="1"/>
</dbReference>
<evidence type="ECO:0000256" key="16">
    <source>
        <dbReference type="RuleBase" id="RU003515"/>
    </source>
</evidence>
<keyword evidence="10 14" id="KW-0479">Metal-binding</keyword>
<feature type="binding site" evidence="14 15">
    <location>
        <position position="22"/>
    </location>
    <ligand>
        <name>a divalent metal cation</name>
        <dbReference type="ChEBI" id="CHEBI:60240"/>
    </ligand>
</feature>
<dbReference type="InterPro" id="IPR022898">
    <property type="entry name" value="RNase_HII"/>
</dbReference>
<comment type="function">
    <text evidence="3 14 16">Endonuclease that specifically degrades the RNA of RNA-DNA hybrids.</text>
</comment>
<feature type="domain" description="RNase H type-2" evidence="17">
    <location>
        <begin position="16"/>
        <end position="210"/>
    </location>
</feature>
<keyword evidence="9 14" id="KW-0540">Nuclease</keyword>
<evidence type="ECO:0000256" key="2">
    <source>
        <dbReference type="ARBA" id="ARBA00001946"/>
    </source>
</evidence>
<accession>A0A3E2BJ62</accession>
<dbReference type="InterPro" id="IPR001352">
    <property type="entry name" value="RNase_HII/HIII"/>
</dbReference>
<dbReference type="InterPro" id="IPR012337">
    <property type="entry name" value="RNaseH-like_sf"/>
</dbReference>
<evidence type="ECO:0000256" key="13">
    <source>
        <dbReference type="ARBA" id="ARBA00023211"/>
    </source>
</evidence>
<gene>
    <name evidence="14" type="primary">rnhB</name>
    <name evidence="18" type="ORF">OP8BY_2480</name>
</gene>
<comment type="catalytic activity">
    <reaction evidence="1 14 15 16">
        <text>Endonucleolytic cleavage to 5'-phosphomonoester.</text>
        <dbReference type="EC" id="3.1.26.4"/>
    </reaction>
</comment>
<evidence type="ECO:0000256" key="5">
    <source>
        <dbReference type="ARBA" id="ARBA00007383"/>
    </source>
</evidence>
<dbReference type="PANTHER" id="PTHR10954:SF18">
    <property type="entry name" value="RIBONUCLEASE HII"/>
    <property type="match status" value="1"/>
</dbReference>
<dbReference type="AlphaFoldDB" id="A0A3E2BJ62"/>
<dbReference type="GO" id="GO:0006298">
    <property type="term" value="P:mismatch repair"/>
    <property type="evidence" value="ECO:0007669"/>
    <property type="project" value="TreeGrafter"/>
</dbReference>
<evidence type="ECO:0000313" key="19">
    <source>
        <dbReference type="Proteomes" id="UP000257323"/>
    </source>
</evidence>
<proteinExistence type="inferred from homology"/>
<evidence type="ECO:0000313" key="18">
    <source>
        <dbReference type="EMBL" id="RFT14702.1"/>
    </source>
</evidence>
<dbReference type="Pfam" id="PF01351">
    <property type="entry name" value="RNase_HII"/>
    <property type="match status" value="1"/>
</dbReference>
<dbReference type="HAMAP" id="MF_00052_B">
    <property type="entry name" value="RNase_HII_B"/>
    <property type="match status" value="1"/>
</dbReference>
<dbReference type="CDD" id="cd07182">
    <property type="entry name" value="RNase_HII_bacteria_HII_like"/>
    <property type="match status" value="1"/>
</dbReference>
<evidence type="ECO:0000256" key="8">
    <source>
        <dbReference type="ARBA" id="ARBA00022490"/>
    </source>
</evidence>
<evidence type="ECO:0000256" key="12">
    <source>
        <dbReference type="ARBA" id="ARBA00022801"/>
    </source>
</evidence>
<comment type="caution">
    <text evidence="18">The sequence shown here is derived from an EMBL/GenBank/DDBJ whole genome shotgun (WGS) entry which is preliminary data.</text>
</comment>
<dbReference type="GO" id="GO:0030145">
    <property type="term" value="F:manganese ion binding"/>
    <property type="evidence" value="ECO:0007669"/>
    <property type="project" value="UniProtKB-UniRule"/>
</dbReference>
<keyword evidence="13 14" id="KW-0464">Manganese</keyword>
<sequence length="210" mass="23533">MIGFKTEKALLQGGRRHLAGLDEVGRGSLFGPVVAVAVIFPPDFFLKKRPSWTGQVIDSKLLSPTKRLELSKRILEAVADLGLGYATHLEIDRLNIYRASQLAMVRSLEELSLKPDAILVDGHPLKGIDYFQMAVPQGDRKIFSIAAASIVAKVFRDELMDALDGIFPEYQLGRNRGYATEDHFQALEKNGPCALHRRSFRLYREKVLIK</sequence>
<dbReference type="PANTHER" id="PTHR10954">
    <property type="entry name" value="RIBONUCLEASE H2 SUBUNIT A"/>
    <property type="match status" value="1"/>
</dbReference>
<feature type="binding site" evidence="14 15">
    <location>
        <position position="23"/>
    </location>
    <ligand>
        <name>a divalent metal cation</name>
        <dbReference type="ChEBI" id="CHEBI:60240"/>
    </ligand>
</feature>
<comment type="cofactor">
    <cofactor evidence="2">
        <name>Mg(2+)</name>
        <dbReference type="ChEBI" id="CHEBI:18420"/>
    </cofactor>
</comment>
<dbReference type="GO" id="GO:0004523">
    <property type="term" value="F:RNA-DNA hybrid ribonuclease activity"/>
    <property type="evidence" value="ECO:0007669"/>
    <property type="project" value="UniProtKB-UniRule"/>
</dbReference>
<comment type="subcellular location">
    <subcellularLocation>
        <location evidence="4 14">Cytoplasm</location>
    </subcellularLocation>
</comment>
<protein>
    <recommendedName>
        <fullName evidence="7 14">Ribonuclease HII</fullName>
        <shortName evidence="14">RNase HII</shortName>
        <ecNumber evidence="6 14">3.1.26.4</ecNumber>
    </recommendedName>
</protein>
<evidence type="ECO:0000256" key="6">
    <source>
        <dbReference type="ARBA" id="ARBA00012180"/>
    </source>
</evidence>
<dbReference type="EC" id="3.1.26.4" evidence="6 14"/>
<evidence type="ECO:0000256" key="15">
    <source>
        <dbReference type="PROSITE-ProRule" id="PRU01319"/>
    </source>
</evidence>
<evidence type="ECO:0000256" key="9">
    <source>
        <dbReference type="ARBA" id="ARBA00022722"/>
    </source>
</evidence>
<evidence type="ECO:0000256" key="11">
    <source>
        <dbReference type="ARBA" id="ARBA00022759"/>
    </source>
</evidence>
<dbReference type="InterPro" id="IPR036397">
    <property type="entry name" value="RNaseH_sf"/>
</dbReference>
<dbReference type="NCBIfam" id="NF000595">
    <property type="entry name" value="PRK00015.1-3"/>
    <property type="match status" value="1"/>
</dbReference>
<dbReference type="GO" id="GO:0003723">
    <property type="term" value="F:RNA binding"/>
    <property type="evidence" value="ECO:0007669"/>
    <property type="project" value="UniProtKB-UniRule"/>
</dbReference>
<dbReference type="Gene3D" id="3.30.420.10">
    <property type="entry name" value="Ribonuclease H-like superfamily/Ribonuclease H"/>
    <property type="match status" value="1"/>
</dbReference>
<dbReference type="EMBL" id="QUAH01000023">
    <property type="protein sequence ID" value="RFT14702.1"/>
    <property type="molecule type" value="Genomic_DNA"/>
</dbReference>
<evidence type="ECO:0000256" key="3">
    <source>
        <dbReference type="ARBA" id="ARBA00004065"/>
    </source>
</evidence>
<keyword evidence="8 14" id="KW-0963">Cytoplasm</keyword>
<evidence type="ECO:0000259" key="17">
    <source>
        <dbReference type="PROSITE" id="PS51975"/>
    </source>
</evidence>
<evidence type="ECO:0000256" key="10">
    <source>
        <dbReference type="ARBA" id="ARBA00022723"/>
    </source>
</evidence>
<feature type="binding site" evidence="14 15">
    <location>
        <position position="121"/>
    </location>
    <ligand>
        <name>a divalent metal cation</name>
        <dbReference type="ChEBI" id="CHEBI:60240"/>
    </ligand>
</feature>
<organism evidence="18 19">
    <name type="scientific">Candidatus Saccharicenans subterraneus</name>
    <dbReference type="NCBI Taxonomy" id="2508984"/>
    <lineage>
        <taxon>Bacteria</taxon>
        <taxon>Candidatus Aminicenantota</taxon>
        <taxon>Candidatus Aminicenantia</taxon>
        <taxon>Candidatus Aminicenantales</taxon>
        <taxon>Candidatus Saccharicenantaceae</taxon>
        <taxon>Candidatus Saccharicenans</taxon>
    </lineage>
</organism>
<dbReference type="Proteomes" id="UP000257323">
    <property type="component" value="Unassembled WGS sequence"/>
</dbReference>
<dbReference type="GO" id="GO:0032299">
    <property type="term" value="C:ribonuclease H2 complex"/>
    <property type="evidence" value="ECO:0007669"/>
    <property type="project" value="TreeGrafter"/>
</dbReference>
<evidence type="ECO:0000256" key="7">
    <source>
        <dbReference type="ARBA" id="ARBA00019179"/>
    </source>
</evidence>
<evidence type="ECO:0000256" key="14">
    <source>
        <dbReference type="HAMAP-Rule" id="MF_00052"/>
    </source>
</evidence>
<comment type="similarity">
    <text evidence="5 14 16">Belongs to the RNase HII family.</text>
</comment>
<evidence type="ECO:0000256" key="1">
    <source>
        <dbReference type="ARBA" id="ARBA00000077"/>
    </source>
</evidence>
<keyword evidence="11 14" id="KW-0255">Endonuclease</keyword>
<name>A0A3E2BJ62_9BACT</name>
<dbReference type="SUPFAM" id="SSF53098">
    <property type="entry name" value="Ribonuclease H-like"/>
    <property type="match status" value="1"/>
</dbReference>
<keyword evidence="12 14" id="KW-0378">Hydrolase</keyword>